<evidence type="ECO:0000256" key="1">
    <source>
        <dbReference type="ARBA" id="ARBA00022527"/>
    </source>
</evidence>
<comment type="caution">
    <text evidence="8">The sequence shown here is derived from an EMBL/GenBank/DDBJ whole genome shotgun (WGS) entry which is preliminary data.</text>
</comment>
<keyword evidence="3" id="KW-0547">Nucleotide-binding</keyword>
<evidence type="ECO:0000256" key="5">
    <source>
        <dbReference type="ARBA" id="ARBA00022840"/>
    </source>
</evidence>
<dbReference type="SMART" id="SM00220">
    <property type="entry name" value="S_TKc"/>
    <property type="match status" value="1"/>
</dbReference>
<keyword evidence="1" id="KW-0723">Serine/threonine-protein kinase</keyword>
<keyword evidence="2" id="KW-0808">Transferase</keyword>
<dbReference type="GO" id="GO:0004674">
    <property type="term" value="F:protein serine/threonine kinase activity"/>
    <property type="evidence" value="ECO:0007669"/>
    <property type="project" value="UniProtKB-KW"/>
</dbReference>
<dbReference type="InterPro" id="IPR000719">
    <property type="entry name" value="Prot_kinase_dom"/>
</dbReference>
<feature type="compositionally biased region" description="Basic and acidic residues" evidence="6">
    <location>
        <begin position="308"/>
        <end position="318"/>
    </location>
</feature>
<accession>A0AAE1QPS6</accession>
<proteinExistence type="predicted"/>
<dbReference type="Pfam" id="PF00069">
    <property type="entry name" value="Pkinase"/>
    <property type="match status" value="1"/>
</dbReference>
<dbReference type="EMBL" id="JAVYJV010000036">
    <property type="protein sequence ID" value="KAK4337350.1"/>
    <property type="molecule type" value="Genomic_DNA"/>
</dbReference>
<keyword evidence="9" id="KW-1185">Reference proteome</keyword>
<evidence type="ECO:0000256" key="2">
    <source>
        <dbReference type="ARBA" id="ARBA00022679"/>
    </source>
</evidence>
<dbReference type="InterPro" id="IPR011009">
    <property type="entry name" value="Kinase-like_dom_sf"/>
</dbReference>
<organism evidence="8 9">
    <name type="scientific">Anisodus tanguticus</name>
    <dbReference type="NCBI Taxonomy" id="243964"/>
    <lineage>
        <taxon>Eukaryota</taxon>
        <taxon>Viridiplantae</taxon>
        <taxon>Streptophyta</taxon>
        <taxon>Embryophyta</taxon>
        <taxon>Tracheophyta</taxon>
        <taxon>Spermatophyta</taxon>
        <taxon>Magnoliopsida</taxon>
        <taxon>eudicotyledons</taxon>
        <taxon>Gunneridae</taxon>
        <taxon>Pentapetalae</taxon>
        <taxon>asterids</taxon>
        <taxon>lamiids</taxon>
        <taxon>Solanales</taxon>
        <taxon>Solanaceae</taxon>
        <taxon>Solanoideae</taxon>
        <taxon>Hyoscyameae</taxon>
        <taxon>Anisodus</taxon>
    </lineage>
</organism>
<dbReference type="PANTHER" id="PTHR11584">
    <property type="entry name" value="SERINE/THREONINE PROTEIN KINASE"/>
    <property type="match status" value="1"/>
</dbReference>
<dbReference type="GO" id="GO:0005524">
    <property type="term" value="F:ATP binding"/>
    <property type="evidence" value="ECO:0007669"/>
    <property type="project" value="UniProtKB-KW"/>
</dbReference>
<reference evidence="8" key="1">
    <citation type="submission" date="2023-12" db="EMBL/GenBank/DDBJ databases">
        <title>Genome assembly of Anisodus tanguticus.</title>
        <authorList>
            <person name="Wang Y.-J."/>
        </authorList>
    </citation>
    <scope>NUCLEOTIDE SEQUENCE</scope>
    <source>
        <strain evidence="8">KB-2021</strain>
        <tissue evidence="8">Leaf</tissue>
    </source>
</reference>
<dbReference type="SUPFAM" id="SSF56112">
    <property type="entry name" value="Protein kinase-like (PK-like)"/>
    <property type="match status" value="1"/>
</dbReference>
<dbReference type="Gene3D" id="1.10.510.10">
    <property type="entry name" value="Transferase(Phosphotransferase) domain 1"/>
    <property type="match status" value="1"/>
</dbReference>
<feature type="region of interest" description="Disordered" evidence="6">
    <location>
        <begin position="132"/>
        <end position="158"/>
    </location>
</feature>
<protein>
    <recommendedName>
        <fullName evidence="7">Protein kinase domain-containing protein</fullName>
    </recommendedName>
</protein>
<name>A0AAE1QPS6_9SOLA</name>
<evidence type="ECO:0000256" key="3">
    <source>
        <dbReference type="ARBA" id="ARBA00022741"/>
    </source>
</evidence>
<dbReference type="PROSITE" id="PS50011">
    <property type="entry name" value="PROTEIN_KINASE_DOM"/>
    <property type="match status" value="1"/>
</dbReference>
<feature type="region of interest" description="Disordered" evidence="6">
    <location>
        <begin position="268"/>
        <end position="327"/>
    </location>
</feature>
<dbReference type="PANTHER" id="PTHR11584:SF394">
    <property type="entry name" value="APOPTOTIC SIGNAL-REGULATING KINASE 1, ISOFORM C"/>
    <property type="match status" value="1"/>
</dbReference>
<evidence type="ECO:0000313" key="9">
    <source>
        <dbReference type="Proteomes" id="UP001291623"/>
    </source>
</evidence>
<keyword evidence="5" id="KW-0067">ATP-binding</keyword>
<dbReference type="Proteomes" id="UP001291623">
    <property type="component" value="Unassembled WGS sequence"/>
</dbReference>
<feature type="domain" description="Protein kinase" evidence="7">
    <location>
        <begin position="1"/>
        <end position="140"/>
    </location>
</feature>
<keyword evidence="4" id="KW-0418">Kinase</keyword>
<evidence type="ECO:0000256" key="6">
    <source>
        <dbReference type="SAM" id="MobiDB-lite"/>
    </source>
</evidence>
<sequence>MKHHQLLKQLSSYQQNQCEIKISDFGTSKRLAGLNPKTDTFAGTFQYMAPEVIDQGQRGYGPPADIWSLGCTIIEMATGKIPFIEYGSGPEIIFKVGYYKEHPIIPDDMSEKAKNFILKCFNADAEKRPTADELLEDPFLSDPKESRKKPPSGRNQNAVQKALDVLSKTSCYLSSDDSDSDNDHVDYTFSTNMGDIEKNLKSQYNELDNFNHDLWEELVRKEFILKHLLIRSLKKQTLNTKDLDNLFHPSINNIINDEKIDEKISKAFEQPTSSQVEAKTTSNNEDQQNRILDQAARERRKKQQLAQLERDNFHDDPHANLVMHKKAPKFEDTINSSSAGRKSTSSSILKTKFLTLNCLIEEDFKLNPNINYSNAAAPSPDNIYVPIDDLKPNNVEPAVNKVANEIDAFSVIFVWLLKSFNVQRIVLSKVAVIELLNLVWVKKNKYFFRLGFEKTITSMKSNISKFTS</sequence>
<evidence type="ECO:0000313" key="8">
    <source>
        <dbReference type="EMBL" id="KAK4337350.1"/>
    </source>
</evidence>
<gene>
    <name evidence="8" type="ORF">RND71_043620</name>
</gene>
<dbReference type="AlphaFoldDB" id="A0AAE1QPS6"/>
<evidence type="ECO:0000259" key="7">
    <source>
        <dbReference type="PROSITE" id="PS50011"/>
    </source>
</evidence>
<evidence type="ECO:0000256" key="4">
    <source>
        <dbReference type="ARBA" id="ARBA00022777"/>
    </source>
</evidence>
<feature type="compositionally biased region" description="Polar residues" evidence="6">
    <location>
        <begin position="270"/>
        <end position="291"/>
    </location>
</feature>